<dbReference type="GO" id="GO:0008760">
    <property type="term" value="F:UDP-N-acetylglucosamine 1-carboxyvinyltransferase activity"/>
    <property type="evidence" value="ECO:0007669"/>
    <property type="project" value="UniProtKB-EC"/>
</dbReference>
<evidence type="ECO:0000256" key="14">
    <source>
        <dbReference type="ARBA" id="ARBA00042842"/>
    </source>
</evidence>
<dbReference type="RefSeq" id="WP_273596676.1">
    <property type="nucleotide sequence ID" value="NZ_JAQQXS010000008.1"/>
</dbReference>
<keyword evidence="6" id="KW-0133">Cell shape</keyword>
<keyword evidence="8" id="KW-0131">Cell cycle</keyword>
<comment type="caution">
    <text evidence="17">The sequence shown here is derived from an EMBL/GenBank/DDBJ whole genome shotgun (WGS) entry which is preliminary data.</text>
</comment>
<sequence>MSNLIVHGGTPLAGRIIPSANKNAVLPILCATLLTREPVRLRGVPEITDVKKILDVFRSLGSVVSMDYATGVLDVHHRDTHFDPAVDRLPEEMRSSIMLVPGLMARFGAARIEDDVTGCTLGVREIDPHVEVFQRFGADVTRQSDGLVLHVNGRLQANDHWTDYASVTTTENFVLCAALAQGRSTLMNAASEPHVQEFCCFLQKIGAHIDGLGTSRLSITGVDQLQGGEFSFAEDFHEIVTFLALGAITGGKVEVRNSTPEQFPLIDRTFAKFGVQIVHENGWSRAVTDGPLKVKEPFTRNILQKVEAAPWPYLPVDLLPIFVALGVKAEGSVMFWNKIYDGAMGWTSELSKFGAHAFLSDPHRMVTFGGKPLHAAEVESPYIIRVAIALLMVAASIPGRSVIRNATPIRRAHPHFVENICGLGARIEWVEGD</sequence>
<keyword evidence="9" id="KW-0961">Cell wall biogenesis/degradation</keyword>
<evidence type="ECO:0000256" key="9">
    <source>
        <dbReference type="ARBA" id="ARBA00023316"/>
    </source>
</evidence>
<dbReference type="PANTHER" id="PTHR43783:SF1">
    <property type="entry name" value="UDP-N-ACETYLGLUCOSAMINE 1-CARBOXYVINYLTRANSFERASE"/>
    <property type="match status" value="1"/>
</dbReference>
<evidence type="ECO:0000256" key="12">
    <source>
        <dbReference type="ARBA" id="ARBA00039754"/>
    </source>
</evidence>
<organism evidence="17 18">
    <name type="scientific">Roseateles koreensis</name>
    <dbReference type="NCBI Taxonomy" id="2987526"/>
    <lineage>
        <taxon>Bacteria</taxon>
        <taxon>Pseudomonadati</taxon>
        <taxon>Pseudomonadota</taxon>
        <taxon>Betaproteobacteria</taxon>
        <taxon>Burkholderiales</taxon>
        <taxon>Sphaerotilaceae</taxon>
        <taxon>Roseateles</taxon>
    </lineage>
</organism>
<keyword evidence="5 17" id="KW-0808">Transferase</keyword>
<accession>A0ABT5KT89</accession>
<protein>
    <recommendedName>
        <fullName evidence="12">UDP-N-acetylglucosamine 1-carboxyvinyltransferase</fullName>
        <ecNumber evidence="11">2.5.1.7</ecNumber>
    </recommendedName>
    <alternativeName>
        <fullName evidence="13">Enoylpyruvate transferase</fullName>
    </alternativeName>
    <alternativeName>
        <fullName evidence="14">UDP-N-acetylglucosamine enolpyruvyl transferase</fullName>
    </alternativeName>
</protein>
<evidence type="ECO:0000256" key="10">
    <source>
        <dbReference type="ARBA" id="ARBA00038367"/>
    </source>
</evidence>
<evidence type="ECO:0000256" key="4">
    <source>
        <dbReference type="ARBA" id="ARBA00022618"/>
    </source>
</evidence>
<evidence type="ECO:0000256" key="13">
    <source>
        <dbReference type="ARBA" id="ARBA00042443"/>
    </source>
</evidence>
<comment type="catalytic activity">
    <reaction evidence="15">
        <text>phosphoenolpyruvate + UDP-N-acetyl-alpha-D-glucosamine = UDP-N-acetyl-3-O-(1-carboxyvinyl)-alpha-D-glucosamine + phosphate</text>
        <dbReference type="Rhea" id="RHEA:18681"/>
        <dbReference type="ChEBI" id="CHEBI:43474"/>
        <dbReference type="ChEBI" id="CHEBI:57705"/>
        <dbReference type="ChEBI" id="CHEBI:58702"/>
        <dbReference type="ChEBI" id="CHEBI:68483"/>
        <dbReference type="EC" id="2.5.1.7"/>
    </reaction>
</comment>
<evidence type="ECO:0000256" key="5">
    <source>
        <dbReference type="ARBA" id="ARBA00022679"/>
    </source>
</evidence>
<evidence type="ECO:0000256" key="1">
    <source>
        <dbReference type="ARBA" id="ARBA00004496"/>
    </source>
</evidence>
<keyword evidence="4" id="KW-0132">Cell division</keyword>
<evidence type="ECO:0000256" key="6">
    <source>
        <dbReference type="ARBA" id="ARBA00022960"/>
    </source>
</evidence>
<keyword evidence="3" id="KW-0963">Cytoplasm</keyword>
<evidence type="ECO:0000259" key="16">
    <source>
        <dbReference type="Pfam" id="PF00275"/>
    </source>
</evidence>
<evidence type="ECO:0000256" key="2">
    <source>
        <dbReference type="ARBA" id="ARBA00004752"/>
    </source>
</evidence>
<comment type="subcellular location">
    <subcellularLocation>
        <location evidence="1">Cytoplasm</location>
    </subcellularLocation>
</comment>
<dbReference type="NCBIfam" id="NF006873">
    <property type="entry name" value="PRK09369.1"/>
    <property type="match status" value="1"/>
</dbReference>
<gene>
    <name evidence="17" type="ORF">PRZ01_10170</name>
</gene>
<name>A0ABT5KT89_9BURK</name>
<reference evidence="17 18" key="1">
    <citation type="submission" date="2022-10" db="EMBL/GenBank/DDBJ databases">
        <title>paucibacter sp. hw8 Genome sequencing.</title>
        <authorList>
            <person name="Park S."/>
        </authorList>
    </citation>
    <scope>NUCLEOTIDE SEQUENCE [LARGE SCALE GENOMIC DNA]</scope>
    <source>
        <strain evidence="18">hw8</strain>
    </source>
</reference>
<dbReference type="Pfam" id="PF00275">
    <property type="entry name" value="EPSP_synthase"/>
    <property type="match status" value="1"/>
</dbReference>
<dbReference type="SUPFAM" id="SSF55205">
    <property type="entry name" value="EPT/RTPC-like"/>
    <property type="match status" value="1"/>
</dbReference>
<evidence type="ECO:0000256" key="8">
    <source>
        <dbReference type="ARBA" id="ARBA00023306"/>
    </source>
</evidence>
<dbReference type="EC" id="2.5.1.7" evidence="11"/>
<dbReference type="InterPro" id="IPR013792">
    <property type="entry name" value="RNA3'P_cycl/enolpyr_Trfase_a/b"/>
</dbReference>
<dbReference type="InterPro" id="IPR050068">
    <property type="entry name" value="MurA_subfamily"/>
</dbReference>
<dbReference type="Gene3D" id="3.65.10.10">
    <property type="entry name" value="Enolpyruvate transferase domain"/>
    <property type="match status" value="2"/>
</dbReference>
<dbReference type="InterPro" id="IPR001986">
    <property type="entry name" value="Enolpyruvate_Tfrase_dom"/>
</dbReference>
<proteinExistence type="inferred from homology"/>
<evidence type="ECO:0000256" key="3">
    <source>
        <dbReference type="ARBA" id="ARBA00022490"/>
    </source>
</evidence>
<keyword evidence="18" id="KW-1185">Reference proteome</keyword>
<evidence type="ECO:0000256" key="11">
    <source>
        <dbReference type="ARBA" id="ARBA00039108"/>
    </source>
</evidence>
<evidence type="ECO:0000256" key="7">
    <source>
        <dbReference type="ARBA" id="ARBA00022984"/>
    </source>
</evidence>
<dbReference type="Proteomes" id="UP001219862">
    <property type="component" value="Unassembled WGS sequence"/>
</dbReference>
<dbReference type="EMBL" id="JAQQXS010000008">
    <property type="protein sequence ID" value="MDC8785558.1"/>
    <property type="molecule type" value="Genomic_DNA"/>
</dbReference>
<evidence type="ECO:0000256" key="15">
    <source>
        <dbReference type="ARBA" id="ARBA00047527"/>
    </source>
</evidence>
<feature type="domain" description="Enolpyruvate transferase" evidence="16">
    <location>
        <begin position="7"/>
        <end position="419"/>
    </location>
</feature>
<evidence type="ECO:0000313" key="17">
    <source>
        <dbReference type="EMBL" id="MDC8785558.1"/>
    </source>
</evidence>
<comment type="similarity">
    <text evidence="10">Belongs to the EPSP synthase family. MurA subfamily.</text>
</comment>
<comment type="pathway">
    <text evidence="2">Cell wall biogenesis; peptidoglycan biosynthesis.</text>
</comment>
<keyword evidence="7" id="KW-0573">Peptidoglycan synthesis</keyword>
<evidence type="ECO:0000313" key="18">
    <source>
        <dbReference type="Proteomes" id="UP001219862"/>
    </source>
</evidence>
<dbReference type="PANTHER" id="PTHR43783">
    <property type="entry name" value="UDP-N-ACETYLGLUCOSAMINE 1-CARBOXYVINYLTRANSFERASE"/>
    <property type="match status" value="1"/>
</dbReference>
<dbReference type="InterPro" id="IPR036968">
    <property type="entry name" value="Enolpyruvate_Tfrase_sf"/>
</dbReference>